<organism evidence="1 2">
    <name type="scientific">Dyadobacter flavalbus</name>
    <dbReference type="NCBI Taxonomy" id="2579942"/>
    <lineage>
        <taxon>Bacteria</taxon>
        <taxon>Pseudomonadati</taxon>
        <taxon>Bacteroidota</taxon>
        <taxon>Cytophagia</taxon>
        <taxon>Cytophagales</taxon>
        <taxon>Spirosomataceae</taxon>
        <taxon>Dyadobacter</taxon>
    </lineage>
</organism>
<dbReference type="RefSeq" id="WP_139011372.1">
    <property type="nucleotide sequence ID" value="NZ_VBSN01000027.1"/>
</dbReference>
<proteinExistence type="predicted"/>
<dbReference type="Proteomes" id="UP000323994">
    <property type="component" value="Unassembled WGS sequence"/>
</dbReference>
<evidence type="ECO:0000313" key="2">
    <source>
        <dbReference type="Proteomes" id="UP000323994"/>
    </source>
</evidence>
<gene>
    <name evidence="1" type="ORF">FEM33_07070</name>
</gene>
<comment type="caution">
    <text evidence="1">The sequence shown here is derived from an EMBL/GenBank/DDBJ whole genome shotgun (WGS) entry which is preliminary data.</text>
</comment>
<sequence>MNTNTHTSQSSDLRLLAYGQEVEELLAVSSPAAWTNDLWMIYSDFMAFQKEAGHNPRMHDIFLSFRELLFFFQRLEKIGK</sequence>
<reference evidence="1 2" key="1">
    <citation type="submission" date="2019-05" db="EMBL/GenBank/DDBJ databases">
        <authorList>
            <person name="Qu J.-H."/>
        </authorList>
    </citation>
    <scope>NUCLEOTIDE SEQUENCE [LARGE SCALE GENOMIC DNA]</scope>
    <source>
        <strain evidence="1 2">NS28</strain>
    </source>
</reference>
<evidence type="ECO:0000313" key="1">
    <source>
        <dbReference type="EMBL" id="KAA6440359.1"/>
    </source>
</evidence>
<protein>
    <submittedName>
        <fullName evidence="1">Uncharacterized protein</fullName>
    </submittedName>
</protein>
<keyword evidence="2" id="KW-1185">Reference proteome</keyword>
<dbReference type="AlphaFoldDB" id="A0A5M8QW18"/>
<dbReference type="OrthoDB" id="962980at2"/>
<name>A0A5M8QW18_9BACT</name>
<dbReference type="EMBL" id="VBSN01000027">
    <property type="protein sequence ID" value="KAA6440359.1"/>
    <property type="molecule type" value="Genomic_DNA"/>
</dbReference>
<accession>A0A5M8QW18</accession>